<organism evidence="2 3">
    <name type="scientific">Hornefia porci</name>
    <dbReference type="NCBI Taxonomy" id="2652292"/>
    <lineage>
        <taxon>Bacteria</taxon>
        <taxon>Bacillati</taxon>
        <taxon>Bacillota</taxon>
        <taxon>Clostridia</taxon>
        <taxon>Peptostreptococcales</taxon>
        <taxon>Anaerovoracaceae</taxon>
        <taxon>Hornefia</taxon>
    </lineage>
</organism>
<gene>
    <name evidence="2" type="ORF">BHK98_03960</name>
</gene>
<protein>
    <recommendedName>
        <fullName evidence="1">Replication-associated protein ORF2/G2P domain-containing protein</fullName>
    </recommendedName>
</protein>
<dbReference type="AlphaFoldDB" id="A0A1Q9JGD0"/>
<feature type="domain" description="Replication-associated protein ORF2/G2P" evidence="1">
    <location>
        <begin position="63"/>
        <end position="161"/>
    </location>
</feature>
<dbReference type="STRING" id="1261640.BHK98_03960"/>
<sequence>MRETTVAGRIIHRRVVVPSGNHRQKRRARTGITSEAVKKNNMRIAIWRLWMLLANNFDSTGSHVTLTYAGKEPEKDQAAADRKKMIAKLRKEFKRQGKELKYVVVTEYKNKRIHHHIVMNSQDVEMVTRLWGKGGVHFTALREEGDFHDLAEYLIKETEKTFRESDSQHKQRYSRSRNLIMPVTKRDETTLKEMTDEPEPISGYYIPKDRVRRYEHPVTGLEHLEYVEVALGEPRNYKVWPRGKVVTPREYYKITEIEEQEVMDLACEGQTEGGPCEC</sequence>
<keyword evidence="3" id="KW-1185">Reference proteome</keyword>
<dbReference type="EMBL" id="MJIE01000001">
    <property type="protein sequence ID" value="OLR55292.1"/>
    <property type="molecule type" value="Genomic_DNA"/>
</dbReference>
<name>A0A1Q9JGD0_9FIRM</name>
<dbReference type="Pfam" id="PF23343">
    <property type="entry name" value="REP_ORF2-G2P"/>
    <property type="match status" value="1"/>
</dbReference>
<proteinExistence type="predicted"/>
<reference evidence="2 3" key="1">
    <citation type="journal article" date="2016" name="Appl. Environ. Microbiol.">
        <title>Function and Phylogeny of Bacterial Butyryl Coenzyme A:Acetate Transferases and Their Diversity in the Proximal Colon of Swine.</title>
        <authorList>
            <person name="Trachsel J."/>
            <person name="Bayles D.O."/>
            <person name="Looft T."/>
            <person name="Levine U.Y."/>
            <person name="Allen H.K."/>
        </authorList>
    </citation>
    <scope>NUCLEOTIDE SEQUENCE [LARGE SCALE GENOMIC DNA]</scope>
    <source>
        <strain evidence="2 3">68-3-10</strain>
    </source>
</reference>
<dbReference type="InterPro" id="IPR056906">
    <property type="entry name" value="ORF2/G2P_dom"/>
</dbReference>
<evidence type="ECO:0000313" key="2">
    <source>
        <dbReference type="EMBL" id="OLR55292.1"/>
    </source>
</evidence>
<comment type="caution">
    <text evidence="2">The sequence shown here is derived from an EMBL/GenBank/DDBJ whole genome shotgun (WGS) entry which is preliminary data.</text>
</comment>
<evidence type="ECO:0000313" key="3">
    <source>
        <dbReference type="Proteomes" id="UP000187404"/>
    </source>
</evidence>
<dbReference type="Proteomes" id="UP000187404">
    <property type="component" value="Unassembled WGS sequence"/>
</dbReference>
<accession>A0A1Q9JGD0</accession>
<evidence type="ECO:0000259" key="1">
    <source>
        <dbReference type="Pfam" id="PF23343"/>
    </source>
</evidence>